<proteinExistence type="inferred from homology"/>
<reference evidence="4" key="1">
    <citation type="submission" date="2016-10" db="EMBL/GenBank/DDBJ databases">
        <authorList>
            <person name="Benchimol M."/>
            <person name="Almeida L.G."/>
            <person name="Vasconcelos A.T."/>
            <person name="Perreira-Neves A."/>
            <person name="Rosa I.A."/>
            <person name="Tasca T."/>
            <person name="Bogo M.R."/>
            <person name="de Souza W."/>
        </authorList>
    </citation>
    <scope>NUCLEOTIDE SEQUENCE [LARGE SCALE GENOMIC DNA]</scope>
    <source>
        <strain evidence="4">K</strain>
    </source>
</reference>
<comment type="similarity">
    <text evidence="1">Belongs to the DDB1 family.</text>
</comment>
<sequence length="1121" mass="126732">MKFLHTTLSNSKKILRCLVIPLTTPDVTNTLIFFQDHFQYLQIDNSTSSVSISILETYPLDSQILQCFMIKNQIGVVTKDGYLLILDSSPPFSRITSYQLCELVIPSSAPFAHYSQNISNDLILLSGFKQNGVLVSFSEDNEIDLHKIDFSSDFIIISQTFTESPNIFAFLICDSQKNKQIMFYNITDMIEIKRISLPNDSFAITTTTNIETNEYKIIIFTFSEILIFQKDDKEFFFNFSEMIIENKFNILHSPVYDRIITWVNMQNGQILLQFDNGEIFGFDPNNQQLYKKGYLPIISYFHILPNNNLLFCVSEYDDSFFIQFSPNYPVSETSIDFQLLPQTNLFLKQRITSAIFHNKNLVLSSGSDKQTYLIHYSNSLPFTSHLIEDVTQAFNEHITYIENQNTNNPLVNNTIKIFSCNNEVFIASTKRYSTIFYGKLNSSSISSISSSSTLEVATFSFPYNSTHHKNAFEHNNSFVHENLSKNDKLFEQSGLVQIHRKGIKSLDLNWEFEWNSYKRDVVACAVGTNEICVALDDSKIILFNSNLEICYEKEILGNVSAIVFCGTFIAIACEFEDKSFITIYSNDLSKHAYPQINFTSKIVSLVFIEETMSLYASTLDGHVLSWSFKYCDFIDSCSLFFASSKTSTLFAMGSDLLIVNEKVYLYDGEKISPIQIDPPLSISIVDSDTFVALLYNLAIVEVQIDKNASNLIIDSEIGLHATIRKLSVLKQSSNVLALNRNSNDSFLSLIDKDTTSKSLEIENKSLLAISQLILHQDIDDKTPKAVNLDGKFSDKKSMKETILIGFSMKNENSTGLIYLYELVNKKLVNEQIADNELNQEKSETDFIKLNIEINTPGIPFSMQKFKNDVIVGINKSLYLLSVTDWSLSNKPLASVPTQTAFIECSDHFVWVGDRTQGVFCFQPSKNENDQLFFKLVAIDTEQRQITALCILNDFTVAIGDKFGVITVVKLTNDIIYGTPWGAFNPPDRGISIPPGKYFEKVASFSIGNQAVTSLLKNPFNSSFFYTTLFGQIGAFVPIKNDGEFSVLNEASVAAEKVCSNAFGALQFRKFSDAKISVFSTKYIDYAKSFGSEGIIELEEATKIPFAQLMGLICRYKSLATF</sequence>
<dbReference type="EMBL" id="MLAK01000761">
    <property type="protein sequence ID" value="OHT05310.1"/>
    <property type="molecule type" value="Genomic_DNA"/>
</dbReference>
<evidence type="ECO:0000256" key="1">
    <source>
        <dbReference type="ARBA" id="ARBA00007453"/>
    </source>
</evidence>
<dbReference type="InterPro" id="IPR015943">
    <property type="entry name" value="WD40/YVTN_repeat-like_dom_sf"/>
</dbReference>
<evidence type="ECO:0000313" key="4">
    <source>
        <dbReference type="EMBL" id="OHT05310.1"/>
    </source>
</evidence>
<name>A0A1J4K6H6_9EUKA</name>
<dbReference type="InterPro" id="IPR004871">
    <property type="entry name" value="RSE1/DDB1/CPSF1_C"/>
</dbReference>
<dbReference type="InterPro" id="IPR011047">
    <property type="entry name" value="Quinoprotein_ADH-like_sf"/>
</dbReference>
<dbReference type="VEuPathDB" id="TrichDB:TRFO_26927"/>
<dbReference type="Gene3D" id="2.130.10.10">
    <property type="entry name" value="YVTN repeat-like/Quinoprotein amine dehydrogenase"/>
    <property type="match status" value="1"/>
</dbReference>
<dbReference type="Pfam" id="PF03178">
    <property type="entry name" value="CPSF_A"/>
    <property type="match status" value="1"/>
</dbReference>
<dbReference type="GeneID" id="94839946"/>
<dbReference type="GO" id="GO:0003676">
    <property type="term" value="F:nucleic acid binding"/>
    <property type="evidence" value="ECO:0007669"/>
    <property type="project" value="InterPro"/>
</dbReference>
<evidence type="ECO:0000256" key="2">
    <source>
        <dbReference type="ARBA" id="ARBA00014577"/>
    </source>
</evidence>
<dbReference type="GO" id="GO:0005634">
    <property type="term" value="C:nucleus"/>
    <property type="evidence" value="ECO:0007669"/>
    <property type="project" value="InterPro"/>
</dbReference>
<dbReference type="AlphaFoldDB" id="A0A1J4K6H6"/>
<gene>
    <name evidence="4" type="ORF">TRFO_26927</name>
</gene>
<dbReference type="SUPFAM" id="SSF50998">
    <property type="entry name" value="Quinoprotein alcohol dehydrogenase-like"/>
    <property type="match status" value="1"/>
</dbReference>
<feature type="domain" description="RSE1/DDB1/CPSF1 C-terminal" evidence="3">
    <location>
        <begin position="745"/>
        <end position="1048"/>
    </location>
</feature>
<comment type="caution">
    <text evidence="4">The sequence shown here is derived from an EMBL/GenBank/DDBJ whole genome shotgun (WGS) entry which is preliminary data.</text>
</comment>
<protein>
    <recommendedName>
        <fullName evidence="2">DNA damage-binding protein 1</fullName>
    </recommendedName>
</protein>
<evidence type="ECO:0000313" key="5">
    <source>
        <dbReference type="Proteomes" id="UP000179807"/>
    </source>
</evidence>
<accession>A0A1J4K6H6</accession>
<dbReference type="Proteomes" id="UP000179807">
    <property type="component" value="Unassembled WGS sequence"/>
</dbReference>
<evidence type="ECO:0000259" key="3">
    <source>
        <dbReference type="Pfam" id="PF03178"/>
    </source>
</evidence>
<dbReference type="RefSeq" id="XP_068358446.1">
    <property type="nucleotide sequence ID" value="XM_068505242.1"/>
</dbReference>
<organism evidence="4 5">
    <name type="scientific">Tritrichomonas foetus</name>
    <dbReference type="NCBI Taxonomy" id="1144522"/>
    <lineage>
        <taxon>Eukaryota</taxon>
        <taxon>Metamonada</taxon>
        <taxon>Parabasalia</taxon>
        <taxon>Tritrichomonadida</taxon>
        <taxon>Tritrichomonadidae</taxon>
        <taxon>Tritrichomonas</taxon>
    </lineage>
</organism>
<dbReference type="OrthoDB" id="436637at2759"/>
<keyword evidence="5" id="KW-1185">Reference proteome</keyword>